<keyword evidence="6 7" id="KW-0694">RNA-binding</keyword>
<dbReference type="GO" id="GO:0042781">
    <property type="term" value="F:3'-tRNA processing endoribonuclease activity"/>
    <property type="evidence" value="ECO:0007669"/>
    <property type="project" value="TreeGrafter"/>
</dbReference>
<dbReference type="STRING" id="351627.Csac_2775"/>
<comment type="similarity">
    <text evidence="7">Belongs to the RnpA family.</text>
</comment>
<keyword evidence="2 7" id="KW-0819">tRNA processing</keyword>
<name>A4XN55_CALS8</name>
<evidence type="ECO:0000256" key="2">
    <source>
        <dbReference type="ARBA" id="ARBA00022694"/>
    </source>
</evidence>
<dbReference type="EC" id="3.1.26.5" evidence="7 8"/>
<dbReference type="RefSeq" id="WP_011918257.1">
    <property type="nucleotide sequence ID" value="NC_009437.1"/>
</dbReference>
<dbReference type="HOGENOM" id="CLU_117179_9_4_9"/>
<keyword evidence="5 7" id="KW-0378">Hydrolase</keyword>
<sequence>MLKNTMLCDTRQVHKKGNVKENKEMKKIVSIKKSEEFEACIRKGRFAAEKNVVVYSLKNGLEYSRLGVSMSSKLGKATARNRFKRIVKAWYLENFERIKKGFDIVVLARKTKEEKIKAREICLKDYRDELERAFKRLRLFKEE</sequence>
<dbReference type="Pfam" id="PF00825">
    <property type="entry name" value="Ribonuclease_P"/>
    <property type="match status" value="1"/>
</dbReference>
<dbReference type="InterPro" id="IPR020539">
    <property type="entry name" value="RNase_P_CS"/>
</dbReference>
<dbReference type="Gene3D" id="3.30.230.10">
    <property type="match status" value="1"/>
</dbReference>
<evidence type="ECO:0000313" key="10">
    <source>
        <dbReference type="Proteomes" id="UP000000256"/>
    </source>
</evidence>
<comment type="subunit">
    <text evidence="7">Consists of a catalytic RNA component (M1 or rnpB) and a protein subunit.</text>
</comment>
<dbReference type="NCBIfam" id="TIGR00188">
    <property type="entry name" value="rnpA"/>
    <property type="match status" value="1"/>
</dbReference>
<dbReference type="HAMAP" id="MF_00227">
    <property type="entry name" value="RNase_P"/>
    <property type="match status" value="1"/>
</dbReference>
<dbReference type="PANTHER" id="PTHR33992:SF1">
    <property type="entry name" value="RIBONUCLEASE P PROTEIN COMPONENT"/>
    <property type="match status" value="1"/>
</dbReference>
<keyword evidence="4 7" id="KW-0255">Endonuclease</keyword>
<evidence type="ECO:0000256" key="7">
    <source>
        <dbReference type="HAMAP-Rule" id="MF_00227"/>
    </source>
</evidence>
<evidence type="ECO:0000256" key="5">
    <source>
        <dbReference type="ARBA" id="ARBA00022801"/>
    </source>
</evidence>
<evidence type="ECO:0000256" key="6">
    <source>
        <dbReference type="ARBA" id="ARBA00022884"/>
    </source>
</evidence>
<dbReference type="KEGG" id="csc:Csac_2775"/>
<dbReference type="AlphaFoldDB" id="A4XN55"/>
<protein>
    <recommendedName>
        <fullName evidence="7 8">Ribonuclease P protein component</fullName>
        <shortName evidence="7">RNase P protein</shortName>
        <shortName evidence="7">RNaseP protein</shortName>
        <ecNumber evidence="7 8">3.1.26.5</ecNumber>
    </recommendedName>
    <alternativeName>
        <fullName evidence="7">Protein C5</fullName>
    </alternativeName>
</protein>
<evidence type="ECO:0000256" key="4">
    <source>
        <dbReference type="ARBA" id="ARBA00022759"/>
    </source>
</evidence>
<keyword evidence="10" id="KW-1185">Reference proteome</keyword>
<accession>A4XN55</accession>
<comment type="catalytic activity">
    <reaction evidence="7">
        <text>Endonucleolytic cleavage of RNA, removing 5'-extranucleotides from tRNA precursor.</text>
        <dbReference type="EC" id="3.1.26.5"/>
    </reaction>
</comment>
<dbReference type="EMBL" id="CP000679">
    <property type="protein sequence ID" value="ABP68340.1"/>
    <property type="molecule type" value="Genomic_DNA"/>
</dbReference>
<dbReference type="PANTHER" id="PTHR33992">
    <property type="entry name" value="RIBONUCLEASE P PROTEIN COMPONENT"/>
    <property type="match status" value="1"/>
</dbReference>
<evidence type="ECO:0000256" key="1">
    <source>
        <dbReference type="ARBA" id="ARBA00002663"/>
    </source>
</evidence>
<dbReference type="InterPro" id="IPR000100">
    <property type="entry name" value="RNase_P"/>
</dbReference>
<proteinExistence type="inferred from homology"/>
<keyword evidence="3 7" id="KW-0540">Nuclease</keyword>
<evidence type="ECO:0000313" key="9">
    <source>
        <dbReference type="EMBL" id="ABP68340.1"/>
    </source>
</evidence>
<dbReference type="GO" id="GO:0004526">
    <property type="term" value="F:ribonuclease P activity"/>
    <property type="evidence" value="ECO:0007669"/>
    <property type="project" value="UniProtKB-UniRule"/>
</dbReference>
<reference evidence="9 10" key="1">
    <citation type="journal article" date="2008" name="Appl. Environ. Microbiol.">
        <title>Hydrogenomics of the extremely thermophilic bacterium Caldicellulosiruptor saccharolyticus.</title>
        <authorList>
            <person name="van de Werken H.J."/>
            <person name="Verhaart M.R."/>
            <person name="VanFossen A.L."/>
            <person name="Willquist K."/>
            <person name="Lewis D.L."/>
            <person name="Nichols J.D."/>
            <person name="Goorissen H.P."/>
            <person name="Mongodin E.F."/>
            <person name="Nelson K.E."/>
            <person name="van Niel E.W."/>
            <person name="Stams A.J."/>
            <person name="Ward D.E."/>
            <person name="de Vos W.M."/>
            <person name="van der Oost J."/>
            <person name="Kelly R.M."/>
            <person name="Kengen S.W."/>
        </authorList>
    </citation>
    <scope>NUCLEOTIDE SEQUENCE [LARGE SCALE GENOMIC DNA]</scope>
    <source>
        <strain evidence="10">ATCC 43494 / DSM 8903 / Tp8T 6331</strain>
    </source>
</reference>
<gene>
    <name evidence="7" type="primary">rnpA</name>
    <name evidence="9" type="ordered locus">Csac_2775</name>
</gene>
<dbReference type="GO" id="GO:0030677">
    <property type="term" value="C:ribonuclease P complex"/>
    <property type="evidence" value="ECO:0007669"/>
    <property type="project" value="TreeGrafter"/>
</dbReference>
<organism evidence="9 10">
    <name type="scientific">Caldicellulosiruptor saccharolyticus (strain ATCC 43494 / DSM 8903 / Tp8T 6331)</name>
    <dbReference type="NCBI Taxonomy" id="351627"/>
    <lineage>
        <taxon>Bacteria</taxon>
        <taxon>Bacillati</taxon>
        <taxon>Bacillota</taxon>
        <taxon>Bacillota incertae sedis</taxon>
        <taxon>Caldicellulosiruptorales</taxon>
        <taxon>Caldicellulosiruptoraceae</taxon>
        <taxon>Caldicellulosiruptor</taxon>
    </lineage>
</organism>
<dbReference type="InterPro" id="IPR014721">
    <property type="entry name" value="Ribsml_uS5_D2-typ_fold_subgr"/>
</dbReference>
<dbReference type="InterPro" id="IPR020568">
    <property type="entry name" value="Ribosomal_Su5_D2-typ_SF"/>
</dbReference>
<dbReference type="GO" id="GO:0000049">
    <property type="term" value="F:tRNA binding"/>
    <property type="evidence" value="ECO:0007669"/>
    <property type="project" value="UniProtKB-UniRule"/>
</dbReference>
<dbReference type="Proteomes" id="UP000000256">
    <property type="component" value="Chromosome"/>
</dbReference>
<dbReference type="GO" id="GO:0001682">
    <property type="term" value="P:tRNA 5'-leader removal"/>
    <property type="evidence" value="ECO:0007669"/>
    <property type="project" value="UniProtKB-UniRule"/>
</dbReference>
<dbReference type="SUPFAM" id="SSF54211">
    <property type="entry name" value="Ribosomal protein S5 domain 2-like"/>
    <property type="match status" value="1"/>
</dbReference>
<comment type="function">
    <text evidence="1 7">RNaseP catalyzes the removal of the 5'-leader sequence from pre-tRNA to produce the mature 5'-terminus. It can also cleave other RNA substrates such as 4.5S RNA. The protein component plays an auxiliary but essential role in vivo by binding to the 5'-leader sequence and broadening the substrate specificity of the ribozyme.</text>
</comment>
<evidence type="ECO:0000256" key="8">
    <source>
        <dbReference type="NCBIfam" id="TIGR00188"/>
    </source>
</evidence>
<dbReference type="eggNOG" id="COG0594">
    <property type="taxonomic scope" value="Bacteria"/>
</dbReference>
<dbReference type="PROSITE" id="PS00648">
    <property type="entry name" value="RIBONUCLEASE_P"/>
    <property type="match status" value="1"/>
</dbReference>
<evidence type="ECO:0000256" key="3">
    <source>
        <dbReference type="ARBA" id="ARBA00022722"/>
    </source>
</evidence>